<reference evidence="3" key="2">
    <citation type="submission" date="2021-11" db="EMBL/GenBank/DDBJ databases">
        <authorList>
            <consortium name="Genoscope - CEA"/>
            <person name="William W."/>
        </authorList>
    </citation>
    <scope>NUCLEOTIDE SEQUENCE</scope>
</reference>
<keyword evidence="1" id="KW-0040">ANK repeat</keyword>
<feature type="repeat" description="ANK" evidence="1">
    <location>
        <begin position="69"/>
        <end position="102"/>
    </location>
</feature>
<name>A0A7S4A486_9STRA</name>
<organism evidence="2">
    <name type="scientific">Pelagomonas calceolata</name>
    <dbReference type="NCBI Taxonomy" id="35677"/>
    <lineage>
        <taxon>Eukaryota</taxon>
        <taxon>Sar</taxon>
        <taxon>Stramenopiles</taxon>
        <taxon>Ochrophyta</taxon>
        <taxon>Pelagophyceae</taxon>
        <taxon>Pelagomonadales</taxon>
        <taxon>Pelagomonadaceae</taxon>
        <taxon>Pelagomonas</taxon>
    </lineage>
</organism>
<proteinExistence type="predicted"/>
<accession>A0A7S4A486</accession>
<dbReference type="PROSITE" id="PS50088">
    <property type="entry name" value="ANK_REPEAT"/>
    <property type="match status" value="1"/>
</dbReference>
<keyword evidence="4" id="KW-1185">Reference proteome</keyword>
<dbReference type="InterPro" id="IPR002110">
    <property type="entry name" value="Ankyrin_rpt"/>
</dbReference>
<dbReference type="EMBL" id="HBIW01021362">
    <property type="protein sequence ID" value="CAE0702954.1"/>
    <property type="molecule type" value="Transcribed_RNA"/>
</dbReference>
<dbReference type="AlphaFoldDB" id="A0A7S4A486"/>
<reference evidence="2" key="1">
    <citation type="submission" date="2021-01" db="EMBL/GenBank/DDBJ databases">
        <authorList>
            <person name="Corre E."/>
            <person name="Pelletier E."/>
            <person name="Niang G."/>
            <person name="Scheremetjew M."/>
            <person name="Finn R."/>
            <person name="Kale V."/>
            <person name="Holt S."/>
            <person name="Cochrane G."/>
            <person name="Meng A."/>
            <person name="Brown T."/>
            <person name="Cohen L."/>
        </authorList>
    </citation>
    <scope>NUCLEOTIDE SEQUENCE</scope>
    <source>
        <strain evidence="2">CCMP1756</strain>
    </source>
</reference>
<evidence type="ECO:0000313" key="2">
    <source>
        <dbReference type="EMBL" id="CAE0702954.1"/>
    </source>
</evidence>
<evidence type="ECO:0000256" key="1">
    <source>
        <dbReference type="PROSITE-ProRule" id="PRU00023"/>
    </source>
</evidence>
<evidence type="ECO:0000313" key="4">
    <source>
        <dbReference type="Proteomes" id="UP000789595"/>
    </source>
</evidence>
<evidence type="ECO:0000313" key="3">
    <source>
        <dbReference type="EMBL" id="CAH0372209.1"/>
    </source>
</evidence>
<gene>
    <name evidence="2" type="ORF">PCAL00307_LOCUS18401</name>
    <name evidence="3" type="ORF">PECAL_3P21910</name>
</gene>
<sequence>MALLSWDGQIINALVHDWPKDVEAIFKDDACKIDQQVRGGCFGRQQLVQCGFSSRTCHTGDASRFTYESGDTLLHLGNRNASSPAFLCELLAQGASIHAKNSKGETAEELDKPRMREAQRLFKLKPRAKKKKAAKKVEGNQSALVGATFGDVVGVANRGTKLARLMRSGVA</sequence>
<dbReference type="Proteomes" id="UP000789595">
    <property type="component" value="Unassembled WGS sequence"/>
</dbReference>
<dbReference type="EMBL" id="CAKKNE010000003">
    <property type="protein sequence ID" value="CAH0372209.1"/>
    <property type="molecule type" value="Genomic_DNA"/>
</dbReference>
<protein>
    <submittedName>
        <fullName evidence="2">Uncharacterized protein</fullName>
    </submittedName>
</protein>